<accession>A0AAP0KFP1</accession>
<evidence type="ECO:0000256" key="5">
    <source>
        <dbReference type="ARBA" id="ARBA00023159"/>
    </source>
</evidence>
<evidence type="ECO:0000256" key="7">
    <source>
        <dbReference type="ARBA" id="ARBA00023242"/>
    </source>
</evidence>
<dbReference type="GO" id="GO:0048235">
    <property type="term" value="P:pollen sperm cell differentiation"/>
    <property type="evidence" value="ECO:0007669"/>
    <property type="project" value="UniProtKB-ARBA"/>
</dbReference>
<reference evidence="11 12" key="1">
    <citation type="submission" date="2024-01" db="EMBL/GenBank/DDBJ databases">
        <title>Genome assemblies of Stephania.</title>
        <authorList>
            <person name="Yang L."/>
        </authorList>
    </citation>
    <scope>NUCLEOTIDE SEQUENCE [LARGE SCALE GENOMIC DNA]</scope>
    <source>
        <strain evidence="11">YNDBR</strain>
        <tissue evidence="11">Leaf</tissue>
    </source>
</reference>
<keyword evidence="4" id="KW-0238">DNA-binding</keyword>
<evidence type="ECO:0000256" key="4">
    <source>
        <dbReference type="ARBA" id="ARBA00023125"/>
    </source>
</evidence>
<feature type="compositionally biased region" description="Gly residues" evidence="8">
    <location>
        <begin position="1"/>
        <end position="34"/>
    </location>
</feature>
<evidence type="ECO:0000256" key="8">
    <source>
        <dbReference type="SAM" id="MobiDB-lite"/>
    </source>
</evidence>
<feature type="domain" description="Myb-like" evidence="9">
    <location>
        <begin position="31"/>
        <end position="83"/>
    </location>
</feature>
<dbReference type="PROSITE" id="PS51294">
    <property type="entry name" value="HTH_MYB"/>
    <property type="match status" value="2"/>
</dbReference>
<dbReference type="FunFam" id="1.10.10.60:FF:000404">
    <property type="entry name" value="Transcription factor MYB97"/>
    <property type="match status" value="1"/>
</dbReference>
<comment type="subcellular location">
    <subcellularLocation>
        <location evidence="1">Nucleus</location>
    </subcellularLocation>
</comment>
<comment type="caution">
    <text evidence="11">The sequence shown here is derived from an EMBL/GenBank/DDBJ whole genome shotgun (WGS) entry which is preliminary data.</text>
</comment>
<dbReference type="SUPFAM" id="SSF46689">
    <property type="entry name" value="Homeodomain-like"/>
    <property type="match status" value="1"/>
</dbReference>
<evidence type="ECO:0000313" key="11">
    <source>
        <dbReference type="EMBL" id="KAK9151731.1"/>
    </source>
</evidence>
<evidence type="ECO:0000259" key="9">
    <source>
        <dbReference type="PROSITE" id="PS50090"/>
    </source>
</evidence>
<evidence type="ECO:0000256" key="2">
    <source>
        <dbReference type="ARBA" id="ARBA00022737"/>
    </source>
</evidence>
<evidence type="ECO:0000259" key="10">
    <source>
        <dbReference type="PROSITE" id="PS51294"/>
    </source>
</evidence>
<dbReference type="GO" id="GO:0090406">
    <property type="term" value="C:pollen tube"/>
    <property type="evidence" value="ECO:0007669"/>
    <property type="project" value="UniProtKB-ARBA"/>
</dbReference>
<dbReference type="InterPro" id="IPR017930">
    <property type="entry name" value="Myb_dom"/>
</dbReference>
<keyword evidence="6" id="KW-0804">Transcription</keyword>
<keyword evidence="7" id="KW-0539">Nucleus</keyword>
<dbReference type="GO" id="GO:0005634">
    <property type="term" value="C:nucleus"/>
    <property type="evidence" value="ECO:0007669"/>
    <property type="project" value="UniProtKB-SubCell"/>
</dbReference>
<organism evidence="11 12">
    <name type="scientific">Stephania yunnanensis</name>
    <dbReference type="NCBI Taxonomy" id="152371"/>
    <lineage>
        <taxon>Eukaryota</taxon>
        <taxon>Viridiplantae</taxon>
        <taxon>Streptophyta</taxon>
        <taxon>Embryophyta</taxon>
        <taxon>Tracheophyta</taxon>
        <taxon>Spermatophyta</taxon>
        <taxon>Magnoliopsida</taxon>
        <taxon>Ranunculales</taxon>
        <taxon>Menispermaceae</taxon>
        <taxon>Menispermoideae</taxon>
        <taxon>Cissampelideae</taxon>
        <taxon>Stephania</taxon>
    </lineage>
</organism>
<feature type="domain" description="HTH myb-type" evidence="10">
    <location>
        <begin position="34"/>
        <end position="83"/>
    </location>
</feature>
<keyword evidence="2" id="KW-0677">Repeat</keyword>
<dbReference type="InterPro" id="IPR009057">
    <property type="entry name" value="Homeodomain-like_sf"/>
</dbReference>
<proteinExistence type="predicted"/>
<dbReference type="EMBL" id="JBBNAF010000004">
    <property type="protein sequence ID" value="KAK9151731.1"/>
    <property type="molecule type" value="Genomic_DNA"/>
</dbReference>
<evidence type="ECO:0000256" key="6">
    <source>
        <dbReference type="ARBA" id="ARBA00023163"/>
    </source>
</evidence>
<dbReference type="SMART" id="SM00717">
    <property type="entry name" value="SANT"/>
    <property type="match status" value="2"/>
</dbReference>
<evidence type="ECO:0000313" key="12">
    <source>
        <dbReference type="Proteomes" id="UP001420932"/>
    </source>
</evidence>
<feature type="domain" description="Myb-like" evidence="9">
    <location>
        <begin position="84"/>
        <end position="134"/>
    </location>
</feature>
<dbReference type="GO" id="GO:0080092">
    <property type="term" value="P:regulation of pollen tube growth"/>
    <property type="evidence" value="ECO:0007669"/>
    <property type="project" value="UniProtKB-ARBA"/>
</dbReference>
<dbReference type="PANTHER" id="PTHR47995">
    <property type="entry name" value="TRANSCRIPTION FACTOR MYB33-RELATED"/>
    <property type="match status" value="1"/>
</dbReference>
<protein>
    <submittedName>
        <fullName evidence="11">Uncharacterized protein</fullName>
    </submittedName>
</protein>
<dbReference type="AlphaFoldDB" id="A0AAP0KFP1"/>
<dbReference type="PROSITE" id="PS50090">
    <property type="entry name" value="MYB_LIKE"/>
    <property type="match status" value="2"/>
</dbReference>
<feature type="region of interest" description="Disordered" evidence="8">
    <location>
        <begin position="154"/>
        <end position="180"/>
    </location>
</feature>
<dbReference type="FunFam" id="1.10.10.60:FF:000001">
    <property type="entry name" value="MYB-related transcription factor"/>
    <property type="match status" value="1"/>
</dbReference>
<dbReference type="Gene3D" id="1.10.10.60">
    <property type="entry name" value="Homeodomain-like"/>
    <property type="match status" value="2"/>
</dbReference>
<dbReference type="Proteomes" id="UP001420932">
    <property type="component" value="Unassembled WGS sequence"/>
</dbReference>
<keyword evidence="12" id="KW-1185">Reference proteome</keyword>
<dbReference type="Pfam" id="PF00249">
    <property type="entry name" value="Myb_DNA-binding"/>
    <property type="match status" value="2"/>
</dbReference>
<keyword evidence="3" id="KW-0805">Transcription regulation</keyword>
<dbReference type="PANTHER" id="PTHR47995:SF18">
    <property type="entry name" value="TRANSCRIPTION FACTOR MYB65"/>
    <property type="match status" value="1"/>
</dbReference>
<name>A0AAP0KFP1_9MAGN</name>
<feature type="region of interest" description="Disordered" evidence="8">
    <location>
        <begin position="1"/>
        <end position="36"/>
    </location>
</feature>
<sequence length="513" mass="55004">MPSSNSGGGAGSDDGSSAGSGSGGGGGGGGGGALKKGPWTAAEDAILMEYVKKHGEGNWNAVQKNSGLCRCGKSCRLRWANHLRPNLKKGSFSPDEERLILELHSKLGNKWARMAAQLPGRTDNEIKNYWNTRVKRRQRSGLPLYPQEIQRQQVYHHNQHHNSSSQSPLPISTLHHHQKPSFGSKLFDPISFSSTSAGNLLNQHRHNVPHHQHQHQSLPPHFNGYKRFRGGGGNVDGFTHQISPPNASIPLLNQSFSTPLLPPMSSSSSPSLQFNSGSFAINQPMIRPHFEHDSVVPLHSSVFSMKMELPSSQMPQPSSAASASASAAVADDGLMAPQLVRSNSGLLDALLHQAEAMGGEGGRDDRGGLLAPSRRGKDRLDGFLSSTTHPLGSAAAHWDDSVHSSMGVKMKKEAQEDINSVVEDDELSSLLETIPSDMLVLDLCSEGGEISNGQSSIVTDDDMGVLDLHHRLPSSLSTNTTTTTTAAATTTTTSAALDHDWTVDAWNNMPDMC</sequence>
<dbReference type="GO" id="GO:0003700">
    <property type="term" value="F:DNA-binding transcription factor activity"/>
    <property type="evidence" value="ECO:0007669"/>
    <property type="project" value="UniProtKB-ARBA"/>
</dbReference>
<dbReference type="InterPro" id="IPR001005">
    <property type="entry name" value="SANT/Myb"/>
</dbReference>
<keyword evidence="5" id="KW-0010">Activator</keyword>
<gene>
    <name evidence="11" type="ORF">Syun_010040</name>
</gene>
<evidence type="ECO:0000256" key="1">
    <source>
        <dbReference type="ARBA" id="ARBA00004123"/>
    </source>
</evidence>
<dbReference type="CDD" id="cd00167">
    <property type="entry name" value="SANT"/>
    <property type="match status" value="2"/>
</dbReference>
<evidence type="ECO:0000256" key="3">
    <source>
        <dbReference type="ARBA" id="ARBA00023015"/>
    </source>
</evidence>
<dbReference type="GO" id="GO:0003677">
    <property type="term" value="F:DNA binding"/>
    <property type="evidence" value="ECO:0007669"/>
    <property type="project" value="UniProtKB-KW"/>
</dbReference>
<feature type="domain" description="HTH myb-type" evidence="10">
    <location>
        <begin position="84"/>
        <end position="138"/>
    </location>
</feature>